<dbReference type="OrthoDB" id="4062651at2759"/>
<dbReference type="KEGG" id="ngr:NAEGRDRAFT_72446"/>
<dbReference type="InterPro" id="IPR039448">
    <property type="entry name" value="Beta_helix"/>
</dbReference>
<name>D2VTW0_NAEGR</name>
<dbReference type="Pfam" id="PF13229">
    <property type="entry name" value="Beta_helix"/>
    <property type="match status" value="1"/>
</dbReference>
<dbReference type="SMART" id="SM00220">
    <property type="entry name" value="S_TKc"/>
    <property type="match status" value="1"/>
</dbReference>
<keyword evidence="1" id="KW-1133">Transmembrane helix</keyword>
<dbReference type="STRING" id="5762.D2VTW0"/>
<evidence type="ECO:0000256" key="2">
    <source>
        <dbReference type="SAM" id="SignalP"/>
    </source>
</evidence>
<protein>
    <submittedName>
        <fullName evidence="4">Predicted protein</fullName>
    </submittedName>
</protein>
<keyword evidence="1" id="KW-0812">Transmembrane</keyword>
<sequence length="1150" mass="131507">MRTQILCIFIINAILLAITTQTTVHSQNPPENPSCTSQFLVNNEISKAMEYLQFNMFMMMTSEFDDHQQDFSSSQARNVKNCSLANPCENLTQILSVLNKTLVEDNFNFYNRSTERLVVLNINLLNDILDTTEHFIETPIISGLNYIFKFKSVSDSDRNLIQLKWKGSYDRSYVLTRPDIKWFYFENVTLNLFRLNNTDVANLGFCNCLIVDTWLNFVTNRDFYIEKSQLIRSIIYATTNLWFYDRSETIKYGEYYVTGLTAIYNNSEIHETRLRWTVSSVTNLIIENSLFEDFLVEMTFKQVTNVLIRNSTFIRDYLDYKEESVNALQGNSFRVINCTFQHAYSFLFVRSYIFVSIDSSIVSNNQLMKENLISVFYGIIAIQSCITVMVSNSQFSNNEGYERASALYLSDVNVFHVRNCQFTNNSASSIFSNSYPNRMFDNDKSYYWYTVSNCKFEGNTCNKEGCGIYISDSIDLTIQNNIFLNNTAQYGGAALFIKIGARAVILNNLFIGNKVLYNNLLRQPASTFYYGGGGAVSIITTQLGLSESKLLANTFINNEALYGGSLFFVRESLVEISNSTFIGNKAKRGGAMFYYSPSVEQTEIFDNVFKENVAEIGNDLLTSVVALDWDNSTVHHVKPGDAISLDVKTFELGGLLIPTNTENFTVFTDNPSVYLDFLQNETSFTISMYLMGDVTPNSYGNFTLFLDSNPAITFFHYSINSCGEGNELRVIGKNQMAVLKCVPSPASLLPLILSVSIPVGVFIAIVSVFIGIILGMVGIPKINNIKRRLNLLQEKESAEQSVEQKIIDKKVVFNMNDEGDFKEPLLKNYELEDPIFRFIISPKDIDIVKKVAEGGNGVVYKGTWKGIEVAIKTIKAKNESRDDFENEISLLASIRNPHILNFYGVCVTENETFMITEFLENGSLEGIIYLSRIGQFKLSFHEKLRILYEVAIGMDYLHSLTPKIVHRDLKPGNILLDKDMHCKVCDFGLSRTVNQNTNHSITRNVGTLFYLSPEMFEIDQTKVDPHNVSKIDTYSFGIIMWELFFELAPFTENRKTVRMLHEDENSNNLNTINMLHLVSKGKRPSIPFESIEEVREWLLIYEEDKKFKGANIVLEYFELTKQCWSEQPSTRPEFNVIVKKLYNFMERIKQ</sequence>
<dbReference type="InterPro" id="IPR011009">
    <property type="entry name" value="Kinase-like_dom_sf"/>
</dbReference>
<dbReference type="NCBIfam" id="TIGR03804">
    <property type="entry name" value="para_beta_helix"/>
    <property type="match status" value="1"/>
</dbReference>
<organism evidence="5">
    <name type="scientific">Naegleria gruberi</name>
    <name type="common">Amoeba</name>
    <dbReference type="NCBI Taxonomy" id="5762"/>
    <lineage>
        <taxon>Eukaryota</taxon>
        <taxon>Discoba</taxon>
        <taxon>Heterolobosea</taxon>
        <taxon>Tetramitia</taxon>
        <taxon>Eutetramitia</taxon>
        <taxon>Vahlkampfiidae</taxon>
        <taxon>Naegleria</taxon>
    </lineage>
</organism>
<dbReference type="Gene3D" id="1.10.510.10">
    <property type="entry name" value="Transferase(Phosphotransferase) domain 1"/>
    <property type="match status" value="1"/>
</dbReference>
<evidence type="ECO:0000256" key="1">
    <source>
        <dbReference type="SAM" id="Phobius"/>
    </source>
</evidence>
<dbReference type="EMBL" id="GG738897">
    <property type="protein sequence ID" value="EFC39724.1"/>
    <property type="molecule type" value="Genomic_DNA"/>
</dbReference>
<reference evidence="4 5" key="1">
    <citation type="journal article" date="2010" name="Cell">
        <title>The genome of Naegleria gruberi illuminates early eukaryotic versatility.</title>
        <authorList>
            <person name="Fritz-Laylin L.K."/>
            <person name="Prochnik S.E."/>
            <person name="Ginger M.L."/>
            <person name="Dacks J.B."/>
            <person name="Carpenter M.L."/>
            <person name="Field M.C."/>
            <person name="Kuo A."/>
            <person name="Paredez A."/>
            <person name="Chapman J."/>
            <person name="Pham J."/>
            <person name="Shu S."/>
            <person name="Neupane R."/>
            <person name="Cipriano M."/>
            <person name="Mancuso J."/>
            <person name="Tu H."/>
            <person name="Salamov A."/>
            <person name="Lindquist E."/>
            <person name="Shapiro H."/>
            <person name="Lucas S."/>
            <person name="Grigoriev I.V."/>
            <person name="Cande W.Z."/>
            <person name="Fulton C."/>
            <person name="Rokhsar D.S."/>
            <person name="Dawson S.C."/>
        </authorList>
    </citation>
    <scope>NUCLEOTIDE SEQUENCE [LARGE SCALE GENOMIC DNA]</scope>
    <source>
        <strain evidence="4 5">NEG-M</strain>
    </source>
</reference>
<keyword evidence="5" id="KW-1185">Reference proteome</keyword>
<dbReference type="PANTHER" id="PTHR44329">
    <property type="entry name" value="SERINE/THREONINE-PROTEIN KINASE TNNI3K-RELATED"/>
    <property type="match status" value="1"/>
</dbReference>
<dbReference type="PROSITE" id="PS50011">
    <property type="entry name" value="PROTEIN_KINASE_DOM"/>
    <property type="match status" value="1"/>
</dbReference>
<evidence type="ECO:0000313" key="4">
    <source>
        <dbReference type="EMBL" id="EFC39724.1"/>
    </source>
</evidence>
<dbReference type="PROSITE" id="PS00108">
    <property type="entry name" value="PROTEIN_KINASE_ST"/>
    <property type="match status" value="1"/>
</dbReference>
<dbReference type="eggNOG" id="ENOG502QQPW">
    <property type="taxonomic scope" value="Eukaryota"/>
</dbReference>
<dbReference type="GO" id="GO:0005524">
    <property type="term" value="F:ATP binding"/>
    <property type="evidence" value="ECO:0007669"/>
    <property type="project" value="InterPro"/>
</dbReference>
<accession>D2VTW0</accession>
<feature type="domain" description="Protein kinase" evidence="3">
    <location>
        <begin position="845"/>
        <end position="1145"/>
    </location>
</feature>
<gene>
    <name evidence="4" type="ORF">NAEGRDRAFT_72446</name>
</gene>
<evidence type="ECO:0000259" key="3">
    <source>
        <dbReference type="PROSITE" id="PS50011"/>
    </source>
</evidence>
<dbReference type="InterPro" id="IPR011050">
    <property type="entry name" value="Pectin_lyase_fold/virulence"/>
</dbReference>
<feature type="chain" id="PRO_5003037903" evidence="2">
    <location>
        <begin position="27"/>
        <end position="1150"/>
    </location>
</feature>
<dbReference type="SUPFAM" id="SSF56112">
    <property type="entry name" value="Protein kinase-like (PK-like)"/>
    <property type="match status" value="1"/>
</dbReference>
<keyword evidence="2" id="KW-0732">Signal</keyword>
<keyword evidence="1" id="KW-0472">Membrane</keyword>
<dbReference type="GO" id="GO:0004674">
    <property type="term" value="F:protein serine/threonine kinase activity"/>
    <property type="evidence" value="ECO:0007669"/>
    <property type="project" value="TreeGrafter"/>
</dbReference>
<dbReference type="InterPro" id="IPR051681">
    <property type="entry name" value="Ser/Thr_Kinases-Pseudokinases"/>
</dbReference>
<dbReference type="SUPFAM" id="SSF51126">
    <property type="entry name" value="Pectin lyase-like"/>
    <property type="match status" value="1"/>
</dbReference>
<feature type="signal peptide" evidence="2">
    <location>
        <begin position="1"/>
        <end position="26"/>
    </location>
</feature>
<dbReference type="InterPro" id="IPR000719">
    <property type="entry name" value="Prot_kinase_dom"/>
</dbReference>
<dbReference type="CDD" id="cd13999">
    <property type="entry name" value="STKc_MAP3K-like"/>
    <property type="match status" value="1"/>
</dbReference>
<dbReference type="RefSeq" id="XP_002672468.1">
    <property type="nucleotide sequence ID" value="XM_002672422.1"/>
</dbReference>
<dbReference type="InParanoid" id="D2VTW0"/>
<feature type="transmembrane region" description="Helical" evidence="1">
    <location>
        <begin position="748"/>
        <end position="779"/>
    </location>
</feature>
<dbReference type="VEuPathDB" id="AmoebaDB:NAEGRDRAFT_72446"/>
<dbReference type="Proteomes" id="UP000006671">
    <property type="component" value="Unassembled WGS sequence"/>
</dbReference>
<dbReference type="InterPro" id="IPR022441">
    <property type="entry name" value="Para_beta_helix_rpt-2"/>
</dbReference>
<proteinExistence type="predicted"/>
<dbReference type="GeneID" id="8858560"/>
<dbReference type="InterPro" id="IPR008271">
    <property type="entry name" value="Ser/Thr_kinase_AS"/>
</dbReference>
<evidence type="ECO:0000313" key="5">
    <source>
        <dbReference type="Proteomes" id="UP000006671"/>
    </source>
</evidence>
<dbReference type="Pfam" id="PF00069">
    <property type="entry name" value="Pkinase"/>
    <property type="match status" value="1"/>
</dbReference>
<dbReference type="AlphaFoldDB" id="D2VTW0"/>